<name>A6TNH3_ALKMQ</name>
<gene>
    <name evidence="4" type="ordered locus">Amet_1557</name>
</gene>
<dbReference type="Proteomes" id="UP000001572">
    <property type="component" value="Chromosome"/>
</dbReference>
<feature type="domain" description="Signal transduction histidine kinase subgroup 3 dimerisation and phosphoacceptor" evidence="3">
    <location>
        <begin position="195"/>
        <end position="229"/>
    </location>
</feature>
<keyword evidence="2" id="KW-1133">Transmembrane helix</keyword>
<evidence type="ECO:0000313" key="4">
    <source>
        <dbReference type="EMBL" id="ABR47741.1"/>
    </source>
</evidence>
<evidence type="ECO:0000259" key="3">
    <source>
        <dbReference type="Pfam" id="PF07730"/>
    </source>
</evidence>
<keyword evidence="4" id="KW-0808">Transferase</keyword>
<protein>
    <submittedName>
        <fullName evidence="4">Two-component sensor histidine kinase</fullName>
    </submittedName>
</protein>
<dbReference type="GO" id="GO:0000155">
    <property type="term" value="F:phosphorelay sensor kinase activity"/>
    <property type="evidence" value="ECO:0007669"/>
    <property type="project" value="InterPro"/>
</dbReference>
<proteinExistence type="predicted"/>
<dbReference type="STRING" id="293826.Amet_1557"/>
<sequence>MDKRTKFIFDILTLITITVVCLISVLGNHEKQINILTLSIVLVASFLFRTFIVYEKKSYDKFKVPSILMELLIVLLILSHDTTNVSQIYLIILIVDAVFYYSLRFSIIFTLIGYLFFAWRNFYHYHFIFENTSDFLLTVFINGLGFTFLFSVIYFLKLQIQQKQLLAETMKELEYKNNKLKETSKALEEVALIKERNRIAHEIHDTVGHTLTTVLIEMEACKRLIDVDREL</sequence>
<dbReference type="eggNOG" id="COG4585">
    <property type="taxonomic scope" value="Bacteria"/>
</dbReference>
<keyword evidence="4" id="KW-0418">Kinase</keyword>
<evidence type="ECO:0000256" key="1">
    <source>
        <dbReference type="SAM" id="Coils"/>
    </source>
</evidence>
<feature type="coiled-coil region" evidence="1">
    <location>
        <begin position="163"/>
        <end position="190"/>
    </location>
</feature>
<evidence type="ECO:0000256" key="2">
    <source>
        <dbReference type="SAM" id="Phobius"/>
    </source>
</evidence>
<feature type="transmembrane region" description="Helical" evidence="2">
    <location>
        <begin position="33"/>
        <end position="52"/>
    </location>
</feature>
<accession>A6TNH3</accession>
<reference evidence="5" key="1">
    <citation type="journal article" date="2016" name="Genome Announc.">
        <title>Complete genome sequence of Alkaliphilus metalliredigens strain QYMF, an alkaliphilic and metal-reducing bacterium isolated from borax-contaminated leachate ponds.</title>
        <authorList>
            <person name="Hwang C."/>
            <person name="Copeland A."/>
            <person name="Lucas S."/>
            <person name="Lapidus A."/>
            <person name="Barry K."/>
            <person name="Detter J.C."/>
            <person name="Glavina Del Rio T."/>
            <person name="Hammon N."/>
            <person name="Israni S."/>
            <person name="Dalin E."/>
            <person name="Tice H."/>
            <person name="Pitluck S."/>
            <person name="Chertkov O."/>
            <person name="Brettin T."/>
            <person name="Bruce D."/>
            <person name="Han C."/>
            <person name="Schmutz J."/>
            <person name="Larimer F."/>
            <person name="Land M.L."/>
            <person name="Hauser L."/>
            <person name="Kyrpides N."/>
            <person name="Mikhailova N."/>
            <person name="Ye Q."/>
            <person name="Zhou J."/>
            <person name="Richardson P."/>
            <person name="Fields M.W."/>
        </authorList>
    </citation>
    <scope>NUCLEOTIDE SEQUENCE [LARGE SCALE GENOMIC DNA]</scope>
    <source>
        <strain evidence="5">QYMF</strain>
    </source>
</reference>
<feature type="transmembrane region" description="Helical" evidence="2">
    <location>
        <begin position="7"/>
        <end position="27"/>
    </location>
</feature>
<dbReference type="RefSeq" id="WP_012062779.1">
    <property type="nucleotide sequence ID" value="NC_009633.1"/>
</dbReference>
<keyword evidence="5" id="KW-1185">Reference proteome</keyword>
<feature type="transmembrane region" description="Helical" evidence="2">
    <location>
        <begin position="135"/>
        <end position="156"/>
    </location>
</feature>
<dbReference type="GO" id="GO:0046983">
    <property type="term" value="F:protein dimerization activity"/>
    <property type="evidence" value="ECO:0007669"/>
    <property type="project" value="InterPro"/>
</dbReference>
<keyword evidence="1" id="KW-0175">Coiled coil</keyword>
<evidence type="ECO:0000313" key="5">
    <source>
        <dbReference type="Proteomes" id="UP000001572"/>
    </source>
</evidence>
<keyword evidence="2" id="KW-0472">Membrane</keyword>
<dbReference type="OrthoDB" id="9781904at2"/>
<dbReference type="EMBL" id="CP000724">
    <property type="protein sequence ID" value="ABR47741.1"/>
    <property type="molecule type" value="Genomic_DNA"/>
</dbReference>
<dbReference type="InterPro" id="IPR011712">
    <property type="entry name" value="Sig_transdc_His_kin_sub3_dim/P"/>
</dbReference>
<feature type="transmembrane region" description="Helical" evidence="2">
    <location>
        <begin position="108"/>
        <end position="129"/>
    </location>
</feature>
<dbReference type="Gene3D" id="1.20.5.1930">
    <property type="match status" value="1"/>
</dbReference>
<dbReference type="Pfam" id="PF07730">
    <property type="entry name" value="HisKA_3"/>
    <property type="match status" value="1"/>
</dbReference>
<dbReference type="GO" id="GO:0016020">
    <property type="term" value="C:membrane"/>
    <property type="evidence" value="ECO:0007669"/>
    <property type="project" value="InterPro"/>
</dbReference>
<dbReference type="HOGENOM" id="CLU_1197766_0_0_9"/>
<organism evidence="4 5">
    <name type="scientific">Alkaliphilus metalliredigens (strain QYMF)</name>
    <dbReference type="NCBI Taxonomy" id="293826"/>
    <lineage>
        <taxon>Bacteria</taxon>
        <taxon>Bacillati</taxon>
        <taxon>Bacillota</taxon>
        <taxon>Clostridia</taxon>
        <taxon>Peptostreptococcales</taxon>
        <taxon>Natronincolaceae</taxon>
        <taxon>Alkaliphilus</taxon>
    </lineage>
</organism>
<dbReference type="KEGG" id="amt:Amet_1557"/>
<keyword evidence="2" id="KW-0812">Transmembrane</keyword>
<dbReference type="AlphaFoldDB" id="A6TNH3"/>